<evidence type="ECO:0000313" key="5">
    <source>
        <dbReference type="Proteomes" id="UP000244201"/>
    </source>
</evidence>
<dbReference type="GO" id="GO:0005524">
    <property type="term" value="F:ATP binding"/>
    <property type="evidence" value="ECO:0007669"/>
    <property type="project" value="UniProtKB-KW"/>
</dbReference>
<dbReference type="EMBL" id="CP026304">
    <property type="protein sequence ID" value="AVZ77430.1"/>
    <property type="molecule type" value="Genomic_DNA"/>
</dbReference>
<evidence type="ECO:0000256" key="1">
    <source>
        <dbReference type="SAM" id="MobiDB-lite"/>
    </source>
</evidence>
<proteinExistence type="predicted"/>
<keyword evidence="4" id="KW-0547">Nucleotide-binding</keyword>
<feature type="transmembrane region" description="Helical" evidence="2">
    <location>
        <begin position="478"/>
        <end position="499"/>
    </location>
</feature>
<feature type="domain" description="G" evidence="3">
    <location>
        <begin position="83"/>
        <end position="200"/>
    </location>
</feature>
<keyword evidence="2" id="KW-1133">Transmembrane helix</keyword>
<dbReference type="GO" id="GO:0005525">
    <property type="term" value="F:GTP binding"/>
    <property type="evidence" value="ECO:0007669"/>
    <property type="project" value="InterPro"/>
</dbReference>
<keyword evidence="2" id="KW-0472">Membrane</keyword>
<dbReference type="InterPro" id="IPR006073">
    <property type="entry name" value="GTP-bd"/>
</dbReference>
<feature type="compositionally biased region" description="Acidic residues" evidence="1">
    <location>
        <begin position="13"/>
        <end position="22"/>
    </location>
</feature>
<dbReference type="Proteomes" id="UP000244201">
    <property type="component" value="Chromosome"/>
</dbReference>
<dbReference type="Gene3D" id="3.40.50.300">
    <property type="entry name" value="P-loop containing nucleotide triphosphate hydrolases"/>
    <property type="match status" value="1"/>
</dbReference>
<dbReference type="InterPro" id="IPR005662">
    <property type="entry name" value="GTPase_Era-like"/>
</dbReference>
<name>A0A2R4TE80_9ACTN</name>
<dbReference type="KEGG" id="slk:SLUN_13660"/>
<protein>
    <submittedName>
        <fullName evidence="4">ATP-binding protein</fullName>
    </submittedName>
</protein>
<dbReference type="PANTHER" id="PTHR42698">
    <property type="entry name" value="GTPASE ERA"/>
    <property type="match status" value="1"/>
</dbReference>
<accession>A0A2R4TE80</accession>
<dbReference type="GO" id="GO:0043024">
    <property type="term" value="F:ribosomal small subunit binding"/>
    <property type="evidence" value="ECO:0007669"/>
    <property type="project" value="TreeGrafter"/>
</dbReference>
<feature type="region of interest" description="Disordered" evidence="1">
    <location>
        <begin position="1"/>
        <end position="27"/>
    </location>
</feature>
<keyword evidence="5" id="KW-1185">Reference proteome</keyword>
<dbReference type="GO" id="GO:0000028">
    <property type="term" value="P:ribosomal small subunit assembly"/>
    <property type="evidence" value="ECO:0007669"/>
    <property type="project" value="TreeGrafter"/>
</dbReference>
<dbReference type="Pfam" id="PF01926">
    <property type="entry name" value="MMR_HSR1"/>
    <property type="match status" value="1"/>
</dbReference>
<evidence type="ECO:0000256" key="2">
    <source>
        <dbReference type="SAM" id="Phobius"/>
    </source>
</evidence>
<dbReference type="OrthoDB" id="974105at2"/>
<keyword evidence="4" id="KW-0067">ATP-binding</keyword>
<organism evidence="4 5">
    <name type="scientific">Streptomyces lunaelactis</name>
    <dbReference type="NCBI Taxonomy" id="1535768"/>
    <lineage>
        <taxon>Bacteria</taxon>
        <taxon>Bacillati</taxon>
        <taxon>Actinomycetota</taxon>
        <taxon>Actinomycetes</taxon>
        <taxon>Kitasatosporales</taxon>
        <taxon>Streptomycetaceae</taxon>
        <taxon>Streptomyces</taxon>
    </lineage>
</organism>
<dbReference type="GO" id="GO:0019843">
    <property type="term" value="F:rRNA binding"/>
    <property type="evidence" value="ECO:0007669"/>
    <property type="project" value="TreeGrafter"/>
</dbReference>
<reference evidence="4 5" key="1">
    <citation type="submission" date="2018-01" db="EMBL/GenBank/DDBJ databases">
        <title>Complete genome sequence of Streptomyces lunaelactis MM109T, a Ferroverdin A producer isolated from cave moonmilk deposits.</title>
        <authorList>
            <person name="Naome A."/>
            <person name="Martinet L."/>
            <person name="Maciejewska M."/>
            <person name="Anderssen S."/>
            <person name="Adam D."/>
            <person name="Tenconi E."/>
            <person name="Deflandre B."/>
            <person name="Arguelles-Arias A."/>
            <person name="Calusinska M."/>
            <person name="Copieters W."/>
            <person name="Karim L."/>
            <person name="Hanikenne M."/>
            <person name="Baurain D."/>
            <person name="van Wezel G."/>
            <person name="Smargiasso N."/>
            <person name="de Pauw E."/>
            <person name="Delfosse P."/>
            <person name="Rigali S."/>
        </authorList>
    </citation>
    <scope>NUCLEOTIDE SEQUENCE [LARGE SCALE GENOMIC DNA]</scope>
    <source>
        <strain evidence="4 5">MM109</strain>
    </source>
</reference>
<dbReference type="InterPro" id="IPR027417">
    <property type="entry name" value="P-loop_NTPase"/>
</dbReference>
<keyword evidence="2" id="KW-0812">Transmembrane</keyword>
<sequence>MIARRAGGRTEGAESEPGDDLPAEEHVPIGGAYVGPLRVRLDALRELIGLSRTRLDGKTLAEAGRVLDEAAARQRLSSRHTVVAIAGATGSGKSTLFNALAQVPISETGLRRPTTAAPIACTWSEGAAGLLDRLAIPPRLRRRPLAGGDEELSGLVLVDLPDHDSAMVRHREQVDRVLALVDAVIWVVDPEKYADAALHERYLRPLAGHAEITFVVLNQVDRLPGEAADQVLDDLRRLLDEDGMALGEHGEPGATVLALSALTGDGVGELRELIGTFVQERDAAARRLSADVDAAAAKLRPVYLAGGRTGLGERSRDDFSARLAEAVGAKAAGEAAEREWRRNAGRACGTPWLRLWRWYERARTPGSGVPEAAAPVEDELTARQRVEQAVRTVADEAALGLPTPWAQAVREAAVRGAEGLPEALDELAVREAEAMSGRPLRPAWWPAAVLAQASMTLLQIYGGLWLMGQIIGLLEPGLVAPVLVMLAGIVGGPLVEWACAAAARGPARRYGQDARRRLQEAAAGCGRAKVLDPIAAELMRYREVRERYATVSGSGK</sequence>
<dbReference type="GO" id="GO:0005829">
    <property type="term" value="C:cytosol"/>
    <property type="evidence" value="ECO:0007669"/>
    <property type="project" value="TreeGrafter"/>
</dbReference>
<evidence type="ECO:0000313" key="4">
    <source>
        <dbReference type="EMBL" id="AVZ77430.1"/>
    </source>
</evidence>
<dbReference type="CDD" id="cd11383">
    <property type="entry name" value="YfjP"/>
    <property type="match status" value="1"/>
</dbReference>
<gene>
    <name evidence="4" type="ORF">SLUN_13660</name>
</gene>
<dbReference type="SUPFAM" id="SSF52540">
    <property type="entry name" value="P-loop containing nucleoside triphosphate hydrolases"/>
    <property type="match status" value="1"/>
</dbReference>
<evidence type="ECO:0000259" key="3">
    <source>
        <dbReference type="Pfam" id="PF01926"/>
    </source>
</evidence>
<dbReference type="PANTHER" id="PTHR42698:SF1">
    <property type="entry name" value="GTPASE ERA, MITOCHONDRIAL"/>
    <property type="match status" value="1"/>
</dbReference>
<dbReference type="AlphaFoldDB" id="A0A2R4TE80"/>